<protein>
    <recommendedName>
        <fullName evidence="3">Phage protein</fullName>
    </recommendedName>
</protein>
<gene>
    <name evidence="1" type="ORF">ACFPOG_28530</name>
</gene>
<dbReference type="EMBL" id="JBHSMJ010000042">
    <property type="protein sequence ID" value="MFC5452159.1"/>
    <property type="molecule type" value="Genomic_DNA"/>
</dbReference>
<dbReference type="RefSeq" id="WP_270877722.1">
    <property type="nucleotide sequence ID" value="NZ_JAQFVF010000005.1"/>
</dbReference>
<sequence>MKLLSSYSFHKAIKSKQAVCPCSFKIVINNKWGIAMPYEIPNEKLLLERMPKPEQEIMELTKFALTFDGYKYWGQDCGEIASLVGTYYDEHGYLPDSPRVSFLCTTLFEKC</sequence>
<name>A0ABW0KFB2_9BACL</name>
<proteinExistence type="predicted"/>
<evidence type="ECO:0008006" key="3">
    <source>
        <dbReference type="Google" id="ProtNLM"/>
    </source>
</evidence>
<organism evidence="1 2">
    <name type="scientific">Paenibacillus aestuarii</name>
    <dbReference type="NCBI Taxonomy" id="516965"/>
    <lineage>
        <taxon>Bacteria</taxon>
        <taxon>Bacillati</taxon>
        <taxon>Bacillota</taxon>
        <taxon>Bacilli</taxon>
        <taxon>Bacillales</taxon>
        <taxon>Paenibacillaceae</taxon>
        <taxon>Paenibacillus</taxon>
    </lineage>
</organism>
<evidence type="ECO:0000313" key="1">
    <source>
        <dbReference type="EMBL" id="MFC5452159.1"/>
    </source>
</evidence>
<keyword evidence="2" id="KW-1185">Reference proteome</keyword>
<evidence type="ECO:0000313" key="2">
    <source>
        <dbReference type="Proteomes" id="UP001596044"/>
    </source>
</evidence>
<accession>A0ABW0KFB2</accession>
<reference evidence="2" key="1">
    <citation type="journal article" date="2019" name="Int. J. Syst. Evol. Microbiol.">
        <title>The Global Catalogue of Microorganisms (GCM) 10K type strain sequencing project: providing services to taxonomists for standard genome sequencing and annotation.</title>
        <authorList>
            <consortium name="The Broad Institute Genomics Platform"/>
            <consortium name="The Broad Institute Genome Sequencing Center for Infectious Disease"/>
            <person name="Wu L."/>
            <person name="Ma J."/>
        </authorList>
    </citation>
    <scope>NUCLEOTIDE SEQUENCE [LARGE SCALE GENOMIC DNA]</scope>
    <source>
        <strain evidence="2">KACC 11904</strain>
    </source>
</reference>
<dbReference type="Proteomes" id="UP001596044">
    <property type="component" value="Unassembled WGS sequence"/>
</dbReference>
<comment type="caution">
    <text evidence="1">The sequence shown here is derived from an EMBL/GenBank/DDBJ whole genome shotgun (WGS) entry which is preliminary data.</text>
</comment>